<proteinExistence type="predicted"/>
<keyword evidence="2" id="KW-1185">Reference proteome</keyword>
<evidence type="ECO:0000313" key="1">
    <source>
        <dbReference type="EMBL" id="ENH96693.1"/>
    </source>
</evidence>
<organism evidence="1 2">
    <name type="scientific">Gracilibacillus halophilus YIM-C55.5</name>
    <dbReference type="NCBI Taxonomy" id="1308866"/>
    <lineage>
        <taxon>Bacteria</taxon>
        <taxon>Bacillati</taxon>
        <taxon>Bacillota</taxon>
        <taxon>Bacilli</taxon>
        <taxon>Bacillales</taxon>
        <taxon>Bacillaceae</taxon>
        <taxon>Gracilibacillus</taxon>
    </lineage>
</organism>
<dbReference type="RefSeq" id="WP_003468956.1">
    <property type="nucleotide sequence ID" value="NZ_APML01000033.1"/>
</dbReference>
<sequence length="131" mass="15773">MDKEKLLDDFYRFSELYEHLANLHEKTQLLCNEIFKHGVEDVKLVDLRLAEIYSLYNTAKLYLSVNGELSHYEFTSLLSFWHEAYFQIYLVARDNDQNTSWMYGKVENYLGQYELVEQMLKSRIQELKELL</sequence>
<dbReference type="OrthoDB" id="2618287at2"/>
<reference evidence="1 2" key="1">
    <citation type="submission" date="2013-03" db="EMBL/GenBank/DDBJ databases">
        <title>Draft genome sequence of Gracibacillus halophilus YIM-C55.5, a moderately halophilic and thermophilic organism from the Xiaochaidamu salt lake.</title>
        <authorList>
            <person name="Sugumar T."/>
            <person name="Polireddy D.R."/>
            <person name="Antony A."/>
            <person name="Madhava Y.R."/>
            <person name="Sivakumar N."/>
        </authorList>
    </citation>
    <scope>NUCLEOTIDE SEQUENCE [LARGE SCALE GENOMIC DNA]</scope>
    <source>
        <strain evidence="1 2">YIM-C55.5</strain>
    </source>
</reference>
<gene>
    <name evidence="1" type="ORF">J416_09354</name>
</gene>
<dbReference type="PATRIC" id="fig|1308866.3.peg.1890"/>
<dbReference type="EMBL" id="APML01000033">
    <property type="protein sequence ID" value="ENH96693.1"/>
    <property type="molecule type" value="Genomic_DNA"/>
</dbReference>
<name>N4W8R7_9BACI</name>
<accession>N4W8R7</accession>
<comment type="caution">
    <text evidence="1">The sequence shown here is derived from an EMBL/GenBank/DDBJ whole genome shotgun (WGS) entry which is preliminary data.</text>
</comment>
<dbReference type="AlphaFoldDB" id="N4W8R7"/>
<dbReference type="eggNOG" id="ENOG50343FE">
    <property type="taxonomic scope" value="Bacteria"/>
</dbReference>
<evidence type="ECO:0000313" key="2">
    <source>
        <dbReference type="Proteomes" id="UP000012283"/>
    </source>
</evidence>
<protein>
    <submittedName>
        <fullName evidence="1">Uncharacterized protein</fullName>
    </submittedName>
</protein>
<dbReference type="Proteomes" id="UP000012283">
    <property type="component" value="Unassembled WGS sequence"/>
</dbReference>